<dbReference type="Proteomes" id="UP001529510">
    <property type="component" value="Unassembled WGS sequence"/>
</dbReference>
<dbReference type="SUPFAM" id="SSF50978">
    <property type="entry name" value="WD40 repeat-like"/>
    <property type="match status" value="1"/>
</dbReference>
<evidence type="ECO:0000256" key="1">
    <source>
        <dbReference type="ARBA" id="ARBA00022574"/>
    </source>
</evidence>
<dbReference type="InterPro" id="IPR036322">
    <property type="entry name" value="WD40_repeat_dom_sf"/>
</dbReference>
<dbReference type="InterPro" id="IPR050630">
    <property type="entry name" value="WD_repeat_EMAP"/>
</dbReference>
<dbReference type="InterPro" id="IPR015943">
    <property type="entry name" value="WD40/YVTN_repeat-like_dom_sf"/>
</dbReference>
<evidence type="ECO:0000313" key="3">
    <source>
        <dbReference type="EMBL" id="KAL0170591.1"/>
    </source>
</evidence>
<dbReference type="PANTHER" id="PTHR13720:SF16">
    <property type="entry name" value="ECHINODERM MICROTUBULE-ASSOCIATED PROTEIN-LIKE 5"/>
    <property type="match status" value="1"/>
</dbReference>
<feature type="non-terminal residue" evidence="3">
    <location>
        <position position="59"/>
    </location>
</feature>
<reference evidence="3 4" key="1">
    <citation type="submission" date="2024-05" db="EMBL/GenBank/DDBJ databases">
        <title>Genome sequencing and assembly of Indian major carp, Cirrhinus mrigala (Hamilton, 1822).</title>
        <authorList>
            <person name="Mohindra V."/>
            <person name="Chowdhury L.M."/>
            <person name="Lal K."/>
            <person name="Jena J.K."/>
        </authorList>
    </citation>
    <scope>NUCLEOTIDE SEQUENCE [LARGE SCALE GENOMIC DNA]</scope>
    <source>
        <strain evidence="3">CM1030</strain>
        <tissue evidence="3">Blood</tissue>
    </source>
</reference>
<dbReference type="Pfam" id="PF03451">
    <property type="entry name" value="HELP"/>
    <property type="match status" value="1"/>
</dbReference>
<protein>
    <submittedName>
        <fullName evidence="3">Uncharacterized protein</fullName>
    </submittedName>
</protein>
<dbReference type="PANTHER" id="PTHR13720">
    <property type="entry name" value="WD-40 REPEAT PROTEIN"/>
    <property type="match status" value="1"/>
</dbReference>
<accession>A0ABD0PAG5</accession>
<organism evidence="3 4">
    <name type="scientific">Cirrhinus mrigala</name>
    <name type="common">Mrigala</name>
    <dbReference type="NCBI Taxonomy" id="683832"/>
    <lineage>
        <taxon>Eukaryota</taxon>
        <taxon>Metazoa</taxon>
        <taxon>Chordata</taxon>
        <taxon>Craniata</taxon>
        <taxon>Vertebrata</taxon>
        <taxon>Euteleostomi</taxon>
        <taxon>Actinopterygii</taxon>
        <taxon>Neopterygii</taxon>
        <taxon>Teleostei</taxon>
        <taxon>Ostariophysi</taxon>
        <taxon>Cypriniformes</taxon>
        <taxon>Cyprinidae</taxon>
        <taxon>Labeoninae</taxon>
        <taxon>Labeonini</taxon>
        <taxon>Cirrhinus</taxon>
    </lineage>
</organism>
<name>A0ABD0PAG5_CIRMR</name>
<dbReference type="InterPro" id="IPR005108">
    <property type="entry name" value="HELP"/>
</dbReference>
<comment type="caution">
    <text evidence="3">The sequence shown here is derived from an EMBL/GenBank/DDBJ whole genome shotgun (WGS) entry which is preliminary data.</text>
</comment>
<gene>
    <name evidence="3" type="ORF">M9458_035187</name>
</gene>
<sequence length="59" mass="6781">YDCRSNLFYTQTGEIVYHVAAVGVVYNRQQNTQRFYLGHDDDILCLAIHPVKDYVATGQ</sequence>
<evidence type="ECO:0000256" key="2">
    <source>
        <dbReference type="ARBA" id="ARBA00022737"/>
    </source>
</evidence>
<evidence type="ECO:0000313" key="4">
    <source>
        <dbReference type="Proteomes" id="UP001529510"/>
    </source>
</evidence>
<feature type="non-terminal residue" evidence="3">
    <location>
        <position position="1"/>
    </location>
</feature>
<dbReference type="Gene3D" id="2.130.10.10">
    <property type="entry name" value="YVTN repeat-like/Quinoprotein amine dehydrogenase"/>
    <property type="match status" value="1"/>
</dbReference>
<dbReference type="EMBL" id="JAMKFB020000017">
    <property type="protein sequence ID" value="KAL0170591.1"/>
    <property type="molecule type" value="Genomic_DNA"/>
</dbReference>
<dbReference type="AlphaFoldDB" id="A0ABD0PAG5"/>
<keyword evidence="2" id="KW-0677">Repeat</keyword>
<keyword evidence="4" id="KW-1185">Reference proteome</keyword>
<proteinExistence type="predicted"/>
<keyword evidence="1" id="KW-0853">WD repeat</keyword>